<evidence type="ECO:0000313" key="5">
    <source>
        <dbReference type="EMBL" id="QDT14702.1"/>
    </source>
</evidence>
<dbReference type="GO" id="GO:0008168">
    <property type="term" value="F:methyltransferase activity"/>
    <property type="evidence" value="ECO:0007669"/>
    <property type="project" value="UniProtKB-KW"/>
</dbReference>
<dbReference type="Proteomes" id="UP000318741">
    <property type="component" value="Chromosome"/>
</dbReference>
<name>A0A517P5Q2_9PLAN</name>
<keyword evidence="6" id="KW-1185">Reference proteome</keyword>
<dbReference type="GO" id="GO:0032259">
    <property type="term" value="P:methylation"/>
    <property type="evidence" value="ECO:0007669"/>
    <property type="project" value="UniProtKB-KW"/>
</dbReference>
<dbReference type="PANTHER" id="PTHR43464">
    <property type="entry name" value="METHYLTRANSFERASE"/>
    <property type="match status" value="1"/>
</dbReference>
<feature type="compositionally biased region" description="Low complexity" evidence="4">
    <location>
        <begin position="290"/>
        <end position="305"/>
    </location>
</feature>
<keyword evidence="1 5" id="KW-0489">Methyltransferase</keyword>
<keyword evidence="2 5" id="KW-0808">Transferase</keyword>
<sequence>MTLQSAAAHLPPDAPPGPWFHNLSLPDGAGGVLHTAPDHPLGDFPRFKWEAIEPHLPADLSGAHALDVGCNAGFYAIELARRGAAVTAIDHDPRYLEQARWAAGRLAEAGALPANPPRFRQGSVYDLARPTPDEPERFDVVWFMGVLYHLRYPLLALDLLADRTAPGGLMVFQTLTLPEDDSNAKAPRGLGVKDPSNVRIGERAALRAPGWPTLAFIERDFEDDPTNWFLADAPACRAMLRSAGFEIAAEIPEQEVFLCRRRSDGDDNDRLRDEECRAATGRLDRPGETAGSLSDLSSGSPSAWSVTEESNE</sequence>
<dbReference type="SUPFAM" id="SSF53335">
    <property type="entry name" value="S-adenosyl-L-methionine-dependent methyltransferases"/>
    <property type="match status" value="1"/>
</dbReference>
<reference evidence="5 6" key="1">
    <citation type="submission" date="2019-02" db="EMBL/GenBank/DDBJ databases">
        <title>Deep-cultivation of Planctomycetes and their phenomic and genomic characterization uncovers novel biology.</title>
        <authorList>
            <person name="Wiegand S."/>
            <person name="Jogler M."/>
            <person name="Boedeker C."/>
            <person name="Pinto D."/>
            <person name="Vollmers J."/>
            <person name="Rivas-Marin E."/>
            <person name="Kohn T."/>
            <person name="Peeters S.H."/>
            <person name="Heuer A."/>
            <person name="Rast P."/>
            <person name="Oberbeckmann S."/>
            <person name="Bunk B."/>
            <person name="Jeske O."/>
            <person name="Meyerdierks A."/>
            <person name="Storesund J.E."/>
            <person name="Kallscheuer N."/>
            <person name="Luecker S."/>
            <person name="Lage O.M."/>
            <person name="Pohl T."/>
            <person name="Merkel B.J."/>
            <person name="Hornburger P."/>
            <person name="Mueller R.-W."/>
            <person name="Bruemmer F."/>
            <person name="Labrenz M."/>
            <person name="Spormann A.M."/>
            <person name="Op den Camp H."/>
            <person name="Overmann J."/>
            <person name="Amann R."/>
            <person name="Jetten M.S.M."/>
            <person name="Mascher T."/>
            <person name="Medema M.H."/>
            <person name="Devos D.P."/>
            <person name="Kaster A.-K."/>
            <person name="Ovreas L."/>
            <person name="Rohde M."/>
            <person name="Galperin M.Y."/>
            <person name="Jogler C."/>
        </authorList>
    </citation>
    <scope>NUCLEOTIDE SEQUENCE [LARGE SCALE GENOMIC DNA]</scope>
    <source>
        <strain evidence="5 6">CA12</strain>
    </source>
</reference>
<organism evidence="5 6">
    <name type="scientific">Alienimonas californiensis</name>
    <dbReference type="NCBI Taxonomy" id="2527989"/>
    <lineage>
        <taxon>Bacteria</taxon>
        <taxon>Pseudomonadati</taxon>
        <taxon>Planctomycetota</taxon>
        <taxon>Planctomycetia</taxon>
        <taxon>Planctomycetales</taxon>
        <taxon>Planctomycetaceae</taxon>
        <taxon>Alienimonas</taxon>
    </lineage>
</organism>
<dbReference type="InterPro" id="IPR027555">
    <property type="entry name" value="Mo5U34_MeTrfas-like"/>
</dbReference>
<dbReference type="CDD" id="cd02440">
    <property type="entry name" value="AdoMet_MTases"/>
    <property type="match status" value="1"/>
</dbReference>
<evidence type="ECO:0000256" key="2">
    <source>
        <dbReference type="ARBA" id="ARBA00022679"/>
    </source>
</evidence>
<gene>
    <name evidence="5" type="primary">cmoB</name>
    <name evidence="5" type="ORF">CA12_07800</name>
</gene>
<dbReference type="Gene3D" id="3.40.50.150">
    <property type="entry name" value="Vaccinia Virus protein VP39"/>
    <property type="match status" value="1"/>
</dbReference>
<dbReference type="PANTHER" id="PTHR43464:SF19">
    <property type="entry name" value="UBIQUINONE BIOSYNTHESIS O-METHYLTRANSFERASE, MITOCHONDRIAL"/>
    <property type="match status" value="1"/>
</dbReference>
<dbReference type="EMBL" id="CP036265">
    <property type="protein sequence ID" value="QDT14702.1"/>
    <property type="molecule type" value="Genomic_DNA"/>
</dbReference>
<dbReference type="OrthoDB" id="273986at2"/>
<proteinExistence type="predicted"/>
<dbReference type="KEGG" id="acaf:CA12_07800"/>
<evidence type="ECO:0000313" key="6">
    <source>
        <dbReference type="Proteomes" id="UP000318741"/>
    </source>
</evidence>
<evidence type="ECO:0000256" key="1">
    <source>
        <dbReference type="ARBA" id="ARBA00022603"/>
    </source>
</evidence>
<protein>
    <submittedName>
        <fullName evidence="5">tRNA (Mo5U34)-methyltransferase</fullName>
        <ecNumber evidence="5">2.1.1.-</ecNumber>
    </submittedName>
</protein>
<dbReference type="InterPro" id="IPR029063">
    <property type="entry name" value="SAM-dependent_MTases_sf"/>
</dbReference>
<dbReference type="RefSeq" id="WP_145357568.1">
    <property type="nucleotide sequence ID" value="NZ_CP036265.1"/>
</dbReference>
<accession>A0A517P5Q2</accession>
<feature type="compositionally biased region" description="Basic and acidic residues" evidence="4">
    <location>
        <begin position="263"/>
        <end position="287"/>
    </location>
</feature>
<evidence type="ECO:0000256" key="4">
    <source>
        <dbReference type="SAM" id="MobiDB-lite"/>
    </source>
</evidence>
<keyword evidence="3" id="KW-0949">S-adenosyl-L-methionine</keyword>
<dbReference type="Pfam" id="PF08003">
    <property type="entry name" value="Methyltransf_9"/>
    <property type="match status" value="1"/>
</dbReference>
<dbReference type="AlphaFoldDB" id="A0A517P5Q2"/>
<dbReference type="EC" id="2.1.1.-" evidence="5"/>
<feature type="region of interest" description="Disordered" evidence="4">
    <location>
        <begin position="263"/>
        <end position="312"/>
    </location>
</feature>
<evidence type="ECO:0000256" key="3">
    <source>
        <dbReference type="ARBA" id="ARBA00022691"/>
    </source>
</evidence>